<dbReference type="AlphaFoldDB" id="A0A544TTE6"/>
<name>A0A544TTE6_9BACI</name>
<dbReference type="Proteomes" id="UP000316626">
    <property type="component" value="Unassembled WGS sequence"/>
</dbReference>
<feature type="region of interest" description="Disordered" evidence="1">
    <location>
        <begin position="1"/>
        <end position="20"/>
    </location>
</feature>
<proteinExistence type="predicted"/>
<keyword evidence="3" id="KW-1185">Reference proteome</keyword>
<accession>A0A544TTE6</accession>
<organism evidence="2 3">
    <name type="scientific">Psychrobacillus vulpis</name>
    <dbReference type="NCBI Taxonomy" id="2325572"/>
    <lineage>
        <taxon>Bacteria</taxon>
        <taxon>Bacillati</taxon>
        <taxon>Bacillota</taxon>
        <taxon>Bacilli</taxon>
        <taxon>Bacillales</taxon>
        <taxon>Bacillaceae</taxon>
        <taxon>Psychrobacillus</taxon>
    </lineage>
</organism>
<evidence type="ECO:0000256" key="1">
    <source>
        <dbReference type="SAM" id="MobiDB-lite"/>
    </source>
</evidence>
<comment type="caution">
    <text evidence="2">The sequence shown here is derived from an EMBL/GenBank/DDBJ whole genome shotgun (WGS) entry which is preliminary data.</text>
</comment>
<evidence type="ECO:0000313" key="3">
    <source>
        <dbReference type="Proteomes" id="UP000316626"/>
    </source>
</evidence>
<gene>
    <name evidence="2" type="ORF">FG384_06525</name>
</gene>
<dbReference type="EMBL" id="VDGI01000004">
    <property type="protein sequence ID" value="TQR20742.1"/>
    <property type="molecule type" value="Genomic_DNA"/>
</dbReference>
<reference evidence="2 3" key="1">
    <citation type="submission" date="2019-06" db="EMBL/GenBank/DDBJ databases">
        <title>Psychrobacillus vulpis sp. nov., a new species isolated from feces of a red fox that inhabits in The Tablas de Daimiel Natural Park, Albacete, Spain.</title>
        <authorList>
            <person name="Rodriguez M."/>
            <person name="Reina J.C."/>
            <person name="Bejar V."/>
            <person name="Llamas I."/>
        </authorList>
    </citation>
    <scope>NUCLEOTIDE SEQUENCE [LARGE SCALE GENOMIC DNA]</scope>
    <source>
        <strain evidence="2 3">Z8</strain>
    </source>
</reference>
<protein>
    <submittedName>
        <fullName evidence="2">Uncharacterized protein</fullName>
    </submittedName>
</protein>
<sequence length="83" mass="9211">MIGTEAATPAGTACPGETPQELATRRLKGRPRKASAEVKINGIFSQYHKKACYQTHIFVFTYSLKPPKLMGGFLVKEHIQIHI</sequence>
<evidence type="ECO:0000313" key="2">
    <source>
        <dbReference type="EMBL" id="TQR20742.1"/>
    </source>
</evidence>